<sequence length="946" mass="102821">MSNPQLCEVLPVGRELLASILAFKEFGSCTEARDSLLSIFLYIHSSSIEELESQSRREHNGNYSLIHASEWKKCPPLLCCWTKLLRSVDSNDVLPVYLVEAVGALSSGALRYCMEGENLNMDRVAAVKFLFGVPYDMSEIDGFPEENMNYIQELTTLIGSNMSVDDEYSAASDMNTILDHAKESVKSLSLLLQKPLGSVKSDVIISSIIPFSPSDVPVSSKIRKIADGSAERVENYNLGGFGDKFYWECPENLRERLSQAALPLKRKTSSLEGTNRHPRGENVPAETMSQSSFSRGSGLSSAPPGPTRRDTFRQRKPNTSRPPSMHVDDYVARERNVDGSSSTNVIAIPRVGSTSGRPPSIHVDEFMARQRERQNPAVMAVSNAASQVKTAPPENDTDSEKFSKSKQLKPDLDDDLQGIDIVFDGEESESDDKLPFPQPDDNLQQPASVIVEPSSPRSIVEETESDANESSQFSHLGTPLASNVDGNTNIEFSSRISASRPEMSLTREPSISSDKKYRGQSQNVPVKTSNGFDSAVMATSSGLPASVYNKPSGPSVHLPNDSRMPPPNFYNSPQRAGIAPSIGSQGFYDQKFQPNQPPLPPMPPPPTISPVPSQTPDLLSTQSSPFVHSMVDVQPPLPPGFHVHSEYPAALSISSTSAASSSPLPDSKYARTSLSSPGGSARPPPPLPPTPPPYSANPSTFPSLRTPASQASVYSQTNAGATELLHTSVASSSDARLGNLSASGAILTPYPLPPLMPPLLFNRPASVPISLYGSSPSLHPGENPSNTSQNLPIPLPSIHSLQSLGQLQPLQPPQLPRPPQPPQHLRPPISASSQAEQGVSLLQNSVPVQVQQLQILQQPQVSPIHVYYQPQQDNFSHTMQQQVEQPRPQVLHQQGDEQSDSGMSLQHFFSSPEAIQSLLGDRDKLCQLLEQHPKLMQMLQERLGQL</sequence>
<proteinExistence type="predicted"/>
<feature type="compositionally biased region" description="Pro residues" evidence="1">
    <location>
        <begin position="682"/>
        <end position="695"/>
    </location>
</feature>
<dbReference type="InterPro" id="IPR026736">
    <property type="entry name" value="Virilizer"/>
</dbReference>
<dbReference type="PANTHER" id="PTHR23185:SF0">
    <property type="entry name" value="PROTEIN VIRILIZER HOMOLOG"/>
    <property type="match status" value="1"/>
</dbReference>
<feature type="compositionally biased region" description="Low complexity" evidence="1">
    <location>
        <begin position="656"/>
        <end position="681"/>
    </location>
</feature>
<feature type="region of interest" description="Disordered" evidence="1">
    <location>
        <begin position="776"/>
        <end position="838"/>
    </location>
</feature>
<feature type="compositionally biased region" description="Polar residues" evidence="1">
    <location>
        <begin position="701"/>
        <end position="714"/>
    </location>
</feature>
<dbReference type="AlphaFoldDB" id="A0ABC8R7Z4"/>
<feature type="compositionally biased region" description="Low complexity" evidence="1">
    <location>
        <begin position="799"/>
        <end position="809"/>
    </location>
</feature>
<feature type="compositionally biased region" description="Acidic residues" evidence="1">
    <location>
        <begin position="412"/>
        <end position="430"/>
    </location>
</feature>
<feature type="region of interest" description="Disordered" evidence="1">
    <location>
        <begin position="656"/>
        <end position="714"/>
    </location>
</feature>
<feature type="compositionally biased region" description="Polar residues" evidence="1">
    <location>
        <begin position="617"/>
        <end position="626"/>
    </location>
</feature>
<feature type="compositionally biased region" description="Pro residues" evidence="1">
    <location>
        <begin position="595"/>
        <end position="609"/>
    </location>
</feature>
<keyword evidence="3" id="KW-1185">Reference proteome</keyword>
<comment type="caution">
    <text evidence="2">The sequence shown here is derived from an EMBL/GenBank/DDBJ whole genome shotgun (WGS) entry which is preliminary data.</text>
</comment>
<dbReference type="EMBL" id="CAUOFW020001101">
    <property type="protein sequence ID" value="CAK9141126.1"/>
    <property type="molecule type" value="Genomic_DNA"/>
</dbReference>
<reference evidence="2 3" key="1">
    <citation type="submission" date="2024-02" db="EMBL/GenBank/DDBJ databases">
        <authorList>
            <person name="Vignale AGUSTIN F."/>
            <person name="Sosa J E."/>
            <person name="Modenutti C."/>
        </authorList>
    </citation>
    <scope>NUCLEOTIDE SEQUENCE [LARGE SCALE GENOMIC DNA]</scope>
</reference>
<feature type="compositionally biased region" description="Basic and acidic residues" evidence="1">
    <location>
        <begin position="398"/>
        <end position="411"/>
    </location>
</feature>
<feature type="region of interest" description="Disordered" evidence="1">
    <location>
        <begin position="265"/>
        <end position="330"/>
    </location>
</feature>
<feature type="compositionally biased region" description="Polar residues" evidence="1">
    <location>
        <begin position="519"/>
        <end position="543"/>
    </location>
</feature>
<gene>
    <name evidence="2" type="ORF">ILEXP_LOCUS8649</name>
</gene>
<feature type="compositionally biased region" description="Polar residues" evidence="1">
    <location>
        <begin position="776"/>
        <end position="791"/>
    </location>
</feature>
<feature type="compositionally biased region" description="Low complexity" evidence="1">
    <location>
        <begin position="289"/>
        <end position="301"/>
    </location>
</feature>
<evidence type="ECO:0000313" key="2">
    <source>
        <dbReference type="EMBL" id="CAK9141126.1"/>
    </source>
</evidence>
<feature type="region of interest" description="Disordered" evidence="1">
    <location>
        <begin position="381"/>
        <end position="631"/>
    </location>
</feature>
<feature type="compositionally biased region" description="Polar residues" evidence="1">
    <location>
        <begin position="468"/>
        <end position="497"/>
    </location>
</feature>
<evidence type="ECO:0000256" key="1">
    <source>
        <dbReference type="SAM" id="MobiDB-lite"/>
    </source>
</evidence>
<accession>A0ABC8R7Z4</accession>
<organism evidence="2 3">
    <name type="scientific">Ilex paraguariensis</name>
    <name type="common">yerba mate</name>
    <dbReference type="NCBI Taxonomy" id="185542"/>
    <lineage>
        <taxon>Eukaryota</taxon>
        <taxon>Viridiplantae</taxon>
        <taxon>Streptophyta</taxon>
        <taxon>Embryophyta</taxon>
        <taxon>Tracheophyta</taxon>
        <taxon>Spermatophyta</taxon>
        <taxon>Magnoliopsida</taxon>
        <taxon>eudicotyledons</taxon>
        <taxon>Gunneridae</taxon>
        <taxon>Pentapetalae</taxon>
        <taxon>asterids</taxon>
        <taxon>campanulids</taxon>
        <taxon>Aquifoliales</taxon>
        <taxon>Aquifoliaceae</taxon>
        <taxon>Ilex</taxon>
    </lineage>
</organism>
<dbReference type="Proteomes" id="UP001642360">
    <property type="component" value="Unassembled WGS sequence"/>
</dbReference>
<feature type="compositionally biased region" description="Pro residues" evidence="1">
    <location>
        <begin position="810"/>
        <end position="825"/>
    </location>
</feature>
<protein>
    <submittedName>
        <fullName evidence="2">Uncharacterized protein</fullName>
    </submittedName>
</protein>
<name>A0ABC8R7Z4_9AQUA</name>
<evidence type="ECO:0000313" key="3">
    <source>
        <dbReference type="Proteomes" id="UP001642360"/>
    </source>
</evidence>
<dbReference type="PANTHER" id="PTHR23185">
    <property type="entry name" value="PROTEIN VIRILIZER HOMOLOG"/>
    <property type="match status" value="1"/>
</dbReference>